<feature type="non-terminal residue" evidence="2">
    <location>
        <position position="368"/>
    </location>
</feature>
<feature type="non-terminal residue" evidence="2">
    <location>
        <position position="1"/>
    </location>
</feature>
<protein>
    <submittedName>
        <fullName evidence="2">Uncharacterized protein</fullName>
    </submittedName>
</protein>
<comment type="caution">
    <text evidence="2">The sequence shown here is derived from an EMBL/GenBank/DDBJ whole genome shotgun (WGS) entry which is preliminary data.</text>
</comment>
<proteinExistence type="predicted"/>
<keyword evidence="3" id="KW-1185">Reference proteome</keyword>
<sequence length="368" mass="39960">MNPGISLLKFAPLEQDQAFGPLRTMDSFIFLEPLTLLTSQVPRLPSAFTALIVSGGPIGLVSVYQTALQLNPRNKIDDDNLLTIVELLSGVKLNSVLANANSNSEGNDGFLDIDEVAGLQYQSVLTYAKLNSGGIKKNLTDYGNLDVGLTMKSNLYSPHAANSNLVDRDSSGSDLGIILISDHLIIDRYSNSDDSDNCVVDGAKPSLAADCPRSASLSYEFATHQASRLQADTKLIQRSASYVGLNVMKEVEDEGMDTFVRGNDDHDVEIRFTKRSHSPAVSCNNSASDSNVSVLQLQESQHDSAQYPLSLVTACFKHSDLRNSPLPKHHHQQRVTKSFRHMGSRTPAPTELASAASITLESKDLEEP</sequence>
<accession>A0A3E2HCR9</accession>
<reference evidence="2 3" key="1">
    <citation type="submission" date="2018-05" db="EMBL/GenBank/DDBJ databases">
        <title>Draft genome sequence of Scytalidium lignicola DSM 105466, a ubiquitous saprotrophic fungus.</title>
        <authorList>
            <person name="Buettner E."/>
            <person name="Gebauer A.M."/>
            <person name="Hofrichter M."/>
            <person name="Liers C."/>
            <person name="Kellner H."/>
        </authorList>
    </citation>
    <scope>NUCLEOTIDE SEQUENCE [LARGE SCALE GENOMIC DNA]</scope>
    <source>
        <strain evidence="2 3">DSM 105466</strain>
    </source>
</reference>
<feature type="compositionally biased region" description="Basic residues" evidence="1">
    <location>
        <begin position="327"/>
        <end position="343"/>
    </location>
</feature>
<evidence type="ECO:0000313" key="3">
    <source>
        <dbReference type="Proteomes" id="UP000258309"/>
    </source>
</evidence>
<organism evidence="2 3">
    <name type="scientific">Scytalidium lignicola</name>
    <name type="common">Hyphomycete</name>
    <dbReference type="NCBI Taxonomy" id="5539"/>
    <lineage>
        <taxon>Eukaryota</taxon>
        <taxon>Fungi</taxon>
        <taxon>Dikarya</taxon>
        <taxon>Ascomycota</taxon>
        <taxon>Pezizomycotina</taxon>
        <taxon>Leotiomycetes</taxon>
        <taxon>Leotiomycetes incertae sedis</taxon>
        <taxon>Scytalidium</taxon>
    </lineage>
</organism>
<dbReference type="AlphaFoldDB" id="A0A3E2HCR9"/>
<dbReference type="Proteomes" id="UP000258309">
    <property type="component" value="Unassembled WGS sequence"/>
</dbReference>
<feature type="region of interest" description="Disordered" evidence="1">
    <location>
        <begin position="322"/>
        <end position="368"/>
    </location>
</feature>
<evidence type="ECO:0000313" key="2">
    <source>
        <dbReference type="EMBL" id="RFU31208.1"/>
    </source>
</evidence>
<dbReference type="EMBL" id="NCSJ02000081">
    <property type="protein sequence ID" value="RFU31208.1"/>
    <property type="molecule type" value="Genomic_DNA"/>
</dbReference>
<name>A0A3E2HCR9_SCYLI</name>
<gene>
    <name evidence="2" type="ORF">B7463_g5144</name>
</gene>
<evidence type="ECO:0000256" key="1">
    <source>
        <dbReference type="SAM" id="MobiDB-lite"/>
    </source>
</evidence>